<dbReference type="RefSeq" id="WP_069380373.1">
    <property type="nucleotide sequence ID" value="NZ_CP017141.1"/>
</dbReference>
<dbReference type="PROSITE" id="PS52015">
    <property type="entry name" value="TONB_CTD"/>
    <property type="match status" value="1"/>
</dbReference>
<proteinExistence type="predicted"/>
<dbReference type="Pfam" id="PF03544">
    <property type="entry name" value="TonB_C"/>
    <property type="match status" value="1"/>
</dbReference>
<reference evidence="3 4" key="1">
    <citation type="submission" date="2016-08" db="EMBL/GenBank/DDBJ databases">
        <authorList>
            <person name="Seilhamer J.J."/>
        </authorList>
    </citation>
    <scope>NUCLEOTIDE SEQUENCE [LARGE SCALE GENOMIC DNA]</scope>
    <source>
        <strain evidence="3 4">DX4</strain>
    </source>
</reference>
<evidence type="ECO:0000259" key="2">
    <source>
        <dbReference type="PROSITE" id="PS52015"/>
    </source>
</evidence>
<keyword evidence="1" id="KW-0732">Signal</keyword>
<evidence type="ECO:0000313" key="3">
    <source>
        <dbReference type="EMBL" id="AOM78709.1"/>
    </source>
</evidence>
<dbReference type="SUPFAM" id="SSF74653">
    <property type="entry name" value="TolA/TonB C-terminal domain"/>
    <property type="match status" value="1"/>
</dbReference>
<dbReference type="SUPFAM" id="SSF82185">
    <property type="entry name" value="Histone H3 K4-specific methyltransferase SET7/9 N-terminal domain"/>
    <property type="match status" value="1"/>
</dbReference>
<dbReference type="AlphaFoldDB" id="A0A1D7QJB5"/>
<gene>
    <name evidence="3" type="ORF">BFS30_16925</name>
</gene>
<feature type="chain" id="PRO_5009098683" description="TonB C-terminal domain-containing protein" evidence="1">
    <location>
        <begin position="21"/>
        <end position="321"/>
    </location>
</feature>
<dbReference type="InterPro" id="IPR037682">
    <property type="entry name" value="TonB_C"/>
</dbReference>
<accession>A0A1D7QJB5</accession>
<dbReference type="GO" id="GO:0031992">
    <property type="term" value="F:energy transducer activity"/>
    <property type="evidence" value="ECO:0007669"/>
    <property type="project" value="TreeGrafter"/>
</dbReference>
<dbReference type="KEGG" id="psty:BFS30_16925"/>
<name>A0A1D7QJB5_9SPHI</name>
<sequence length="321" mass="36191">MNKLNMLVLFLLFAGLNVLAQTPADTTYYLKNKVGYVRNKDSADYKRVVTAPGPGSNLYQINDYYIDGKKKSTAQGRMDKRMIYEGPYVSYYQNGNKQKEGTYVNNELEGEVNTYYPDGKLYVTKIYKKEGTPALRSEYIKTVKDRKGKVLVVNGNGKYHIYDEDFKQITDEGSVKDGVYDGTWTGTNDEDQISYSEIYVKGKLISGKSKDEKGNSYDYTELIVSPEFVGGTGALSVFLGRNIKYPRKCMEEGIEGTVILTFKVLKTGALSEISVTREIHKDLAKEAVRVVKLSPRWKTGYYRGVPSNILCNLPVKFVLGN</sequence>
<dbReference type="GO" id="GO:0098797">
    <property type="term" value="C:plasma membrane protein complex"/>
    <property type="evidence" value="ECO:0007669"/>
    <property type="project" value="TreeGrafter"/>
</dbReference>
<dbReference type="OrthoDB" id="649093at2"/>
<dbReference type="GO" id="GO:0055085">
    <property type="term" value="P:transmembrane transport"/>
    <property type="evidence" value="ECO:0007669"/>
    <property type="project" value="InterPro"/>
</dbReference>
<protein>
    <recommendedName>
        <fullName evidence="2">TonB C-terminal domain-containing protein</fullName>
    </recommendedName>
</protein>
<organism evidence="3 4">
    <name type="scientific">Pedobacter steynii</name>
    <dbReference type="NCBI Taxonomy" id="430522"/>
    <lineage>
        <taxon>Bacteria</taxon>
        <taxon>Pseudomonadati</taxon>
        <taxon>Bacteroidota</taxon>
        <taxon>Sphingobacteriia</taxon>
        <taxon>Sphingobacteriales</taxon>
        <taxon>Sphingobacteriaceae</taxon>
        <taxon>Pedobacter</taxon>
    </lineage>
</organism>
<dbReference type="PANTHER" id="PTHR33446:SF2">
    <property type="entry name" value="PROTEIN TONB"/>
    <property type="match status" value="1"/>
</dbReference>
<dbReference type="InterPro" id="IPR051045">
    <property type="entry name" value="TonB-dependent_transducer"/>
</dbReference>
<dbReference type="Gene3D" id="3.30.1150.10">
    <property type="match status" value="1"/>
</dbReference>
<dbReference type="Proteomes" id="UP000094313">
    <property type="component" value="Chromosome"/>
</dbReference>
<evidence type="ECO:0000256" key="1">
    <source>
        <dbReference type="SAM" id="SignalP"/>
    </source>
</evidence>
<evidence type="ECO:0000313" key="4">
    <source>
        <dbReference type="Proteomes" id="UP000094313"/>
    </source>
</evidence>
<feature type="signal peptide" evidence="1">
    <location>
        <begin position="1"/>
        <end position="20"/>
    </location>
</feature>
<dbReference type="Gene3D" id="2.20.110.10">
    <property type="entry name" value="Histone H3 K4-specific methyltransferase SET7/9 N-terminal domain"/>
    <property type="match status" value="1"/>
</dbReference>
<dbReference type="PANTHER" id="PTHR33446">
    <property type="entry name" value="PROTEIN TONB-RELATED"/>
    <property type="match status" value="1"/>
</dbReference>
<dbReference type="EMBL" id="CP017141">
    <property type="protein sequence ID" value="AOM78709.1"/>
    <property type="molecule type" value="Genomic_DNA"/>
</dbReference>
<feature type="domain" description="TonB C-terminal" evidence="2">
    <location>
        <begin position="230"/>
        <end position="321"/>
    </location>
</feature>
<keyword evidence="4" id="KW-1185">Reference proteome</keyword>